<feature type="binding site" evidence="9">
    <location>
        <position position="77"/>
    </location>
    <ligand>
        <name>ATP</name>
        <dbReference type="ChEBI" id="CHEBI:30616"/>
    </ligand>
</feature>
<dbReference type="PANTHER" id="PTHR47634">
    <property type="entry name" value="PROTEIN KINASE DOMAIN-CONTAINING PROTEIN-RELATED"/>
    <property type="match status" value="1"/>
</dbReference>
<feature type="domain" description="Protein kinase" evidence="10">
    <location>
        <begin position="48"/>
        <end position="430"/>
    </location>
</feature>
<dbReference type="Proteomes" id="UP001383192">
    <property type="component" value="Unassembled WGS sequence"/>
</dbReference>
<comment type="catalytic activity">
    <reaction evidence="7">
        <text>L-threonyl-[protein] + ATP = O-phospho-L-threonyl-[protein] + ADP + H(+)</text>
        <dbReference type="Rhea" id="RHEA:46608"/>
        <dbReference type="Rhea" id="RHEA-COMP:11060"/>
        <dbReference type="Rhea" id="RHEA-COMP:11605"/>
        <dbReference type="ChEBI" id="CHEBI:15378"/>
        <dbReference type="ChEBI" id="CHEBI:30013"/>
        <dbReference type="ChEBI" id="CHEBI:30616"/>
        <dbReference type="ChEBI" id="CHEBI:61977"/>
        <dbReference type="ChEBI" id="CHEBI:456216"/>
        <dbReference type="EC" id="2.7.11.1"/>
    </reaction>
</comment>
<dbReference type="GO" id="GO:0050684">
    <property type="term" value="P:regulation of mRNA processing"/>
    <property type="evidence" value="ECO:0007669"/>
    <property type="project" value="TreeGrafter"/>
</dbReference>
<organism evidence="11 12">
    <name type="scientific">Paramarasmius palmivorus</name>
    <dbReference type="NCBI Taxonomy" id="297713"/>
    <lineage>
        <taxon>Eukaryota</taxon>
        <taxon>Fungi</taxon>
        <taxon>Dikarya</taxon>
        <taxon>Basidiomycota</taxon>
        <taxon>Agaricomycotina</taxon>
        <taxon>Agaricomycetes</taxon>
        <taxon>Agaricomycetidae</taxon>
        <taxon>Agaricales</taxon>
        <taxon>Marasmiineae</taxon>
        <taxon>Marasmiaceae</taxon>
        <taxon>Paramarasmius</taxon>
    </lineage>
</organism>
<dbReference type="SMART" id="SM00220">
    <property type="entry name" value="S_TKc"/>
    <property type="match status" value="1"/>
</dbReference>
<dbReference type="InterPro" id="IPR017441">
    <property type="entry name" value="Protein_kinase_ATP_BS"/>
</dbReference>
<reference evidence="11 12" key="1">
    <citation type="submission" date="2024-01" db="EMBL/GenBank/DDBJ databases">
        <title>A draft genome for a cacao thread blight-causing isolate of Paramarasmius palmivorus.</title>
        <authorList>
            <person name="Baruah I.K."/>
            <person name="Bukari Y."/>
            <person name="Amoako-Attah I."/>
            <person name="Meinhardt L.W."/>
            <person name="Bailey B.A."/>
            <person name="Cohen S.P."/>
        </authorList>
    </citation>
    <scope>NUCLEOTIDE SEQUENCE [LARGE SCALE GENOMIC DNA]</scope>
    <source>
        <strain evidence="11 12">GH-12</strain>
    </source>
</reference>
<dbReference type="PANTHER" id="PTHR47634:SF9">
    <property type="entry name" value="PROTEIN KINASE DOMAIN-CONTAINING PROTEIN-RELATED"/>
    <property type="match status" value="1"/>
</dbReference>
<evidence type="ECO:0000259" key="10">
    <source>
        <dbReference type="PROSITE" id="PS50011"/>
    </source>
</evidence>
<dbReference type="PROSITE" id="PS00107">
    <property type="entry name" value="PROTEIN_KINASE_ATP"/>
    <property type="match status" value="1"/>
</dbReference>
<evidence type="ECO:0000313" key="12">
    <source>
        <dbReference type="Proteomes" id="UP001383192"/>
    </source>
</evidence>
<dbReference type="GO" id="GO:0005524">
    <property type="term" value="F:ATP binding"/>
    <property type="evidence" value="ECO:0007669"/>
    <property type="project" value="UniProtKB-UniRule"/>
</dbReference>
<comment type="caution">
    <text evidence="11">The sequence shown here is derived from an EMBL/GenBank/DDBJ whole genome shotgun (WGS) entry which is preliminary data.</text>
</comment>
<accession>A0AAW0DF68</accession>
<evidence type="ECO:0000256" key="9">
    <source>
        <dbReference type="PROSITE-ProRule" id="PRU10141"/>
    </source>
</evidence>
<evidence type="ECO:0000256" key="4">
    <source>
        <dbReference type="ARBA" id="ARBA00022741"/>
    </source>
</evidence>
<dbReference type="InterPro" id="IPR000719">
    <property type="entry name" value="Prot_kinase_dom"/>
</dbReference>
<evidence type="ECO:0000256" key="7">
    <source>
        <dbReference type="ARBA" id="ARBA00047899"/>
    </source>
</evidence>
<dbReference type="SUPFAM" id="SSF56112">
    <property type="entry name" value="Protein kinase-like (PK-like)"/>
    <property type="match status" value="1"/>
</dbReference>
<evidence type="ECO:0000256" key="8">
    <source>
        <dbReference type="ARBA" id="ARBA00048679"/>
    </source>
</evidence>
<gene>
    <name evidence="11" type="ORF">VNI00_004879</name>
</gene>
<protein>
    <recommendedName>
        <fullName evidence="1">non-specific serine/threonine protein kinase</fullName>
        <ecNumber evidence="1">2.7.11.1</ecNumber>
    </recommendedName>
</protein>
<dbReference type="AlphaFoldDB" id="A0AAW0DF68"/>
<sequence>MSHSTHASSTSSISFNYGFPEEDLRQEGKGNLGYFPARLGQLLENGRFSIVRKLGWGNYASVWLAKDNKEQHFVALKILTREATESMQVPGSDELRMLEKIASAQPNHRGFKHNLLLHGSFELRGPQGTHLCIFTEVLVSSVNHVRESNGSHLPSLASTKRLTKQLLLSLEYLHDVCGIVHTGASSNLIETAEPNETFPIADIKHDNILFRHPDVLNVISHELVANPSEIYDLGTDIYSPLVSVVSQALPLSTDGSCTIDQVQAVLADFGRSCWKEHRCHEMIQPSALRAPEVILGYPWGTPADIWNLGCLVMEWLVGFWLFETLCIGVEWGREEDHLARMTETVGAKFDLAFLAKCKRRDEFFNEDGSFKRFTIHEEPNCPLDQLLKECALVDLEEKDVVATARFVQRCLQLIPEERPSARELLEDPWLIGV</sequence>
<evidence type="ECO:0000256" key="2">
    <source>
        <dbReference type="ARBA" id="ARBA00022527"/>
    </source>
</evidence>
<evidence type="ECO:0000256" key="5">
    <source>
        <dbReference type="ARBA" id="ARBA00022777"/>
    </source>
</evidence>
<comment type="catalytic activity">
    <reaction evidence="8">
        <text>L-seryl-[protein] + ATP = O-phospho-L-seryl-[protein] + ADP + H(+)</text>
        <dbReference type="Rhea" id="RHEA:17989"/>
        <dbReference type="Rhea" id="RHEA-COMP:9863"/>
        <dbReference type="Rhea" id="RHEA-COMP:11604"/>
        <dbReference type="ChEBI" id="CHEBI:15378"/>
        <dbReference type="ChEBI" id="CHEBI:29999"/>
        <dbReference type="ChEBI" id="CHEBI:30616"/>
        <dbReference type="ChEBI" id="CHEBI:83421"/>
        <dbReference type="ChEBI" id="CHEBI:456216"/>
        <dbReference type="EC" id="2.7.11.1"/>
    </reaction>
</comment>
<dbReference type="EMBL" id="JAYKXP010000013">
    <property type="protein sequence ID" value="KAK7051379.1"/>
    <property type="molecule type" value="Genomic_DNA"/>
</dbReference>
<dbReference type="Pfam" id="PF00069">
    <property type="entry name" value="Pkinase"/>
    <property type="match status" value="1"/>
</dbReference>
<evidence type="ECO:0000256" key="3">
    <source>
        <dbReference type="ARBA" id="ARBA00022679"/>
    </source>
</evidence>
<keyword evidence="3" id="KW-0808">Transferase</keyword>
<dbReference type="Gene3D" id="1.10.510.10">
    <property type="entry name" value="Transferase(Phosphotransferase) domain 1"/>
    <property type="match status" value="1"/>
</dbReference>
<keyword evidence="6 9" id="KW-0067">ATP-binding</keyword>
<dbReference type="Gene3D" id="3.30.200.20">
    <property type="entry name" value="Phosphorylase Kinase, domain 1"/>
    <property type="match status" value="1"/>
</dbReference>
<keyword evidence="4 9" id="KW-0547">Nucleotide-binding</keyword>
<evidence type="ECO:0000256" key="6">
    <source>
        <dbReference type="ARBA" id="ARBA00022840"/>
    </source>
</evidence>
<dbReference type="InterPro" id="IPR011009">
    <property type="entry name" value="Kinase-like_dom_sf"/>
</dbReference>
<dbReference type="GO" id="GO:0000245">
    <property type="term" value="P:spliceosomal complex assembly"/>
    <property type="evidence" value="ECO:0007669"/>
    <property type="project" value="TreeGrafter"/>
</dbReference>
<keyword evidence="5" id="KW-0418">Kinase</keyword>
<evidence type="ECO:0000256" key="1">
    <source>
        <dbReference type="ARBA" id="ARBA00012513"/>
    </source>
</evidence>
<dbReference type="GO" id="GO:0004674">
    <property type="term" value="F:protein serine/threonine kinase activity"/>
    <property type="evidence" value="ECO:0007669"/>
    <property type="project" value="UniProtKB-KW"/>
</dbReference>
<dbReference type="EC" id="2.7.11.1" evidence="1"/>
<evidence type="ECO:0000313" key="11">
    <source>
        <dbReference type="EMBL" id="KAK7051379.1"/>
    </source>
</evidence>
<dbReference type="PROSITE" id="PS50011">
    <property type="entry name" value="PROTEIN_KINASE_DOM"/>
    <property type="match status" value="1"/>
</dbReference>
<dbReference type="InterPro" id="IPR051334">
    <property type="entry name" value="SRPK"/>
</dbReference>
<keyword evidence="2" id="KW-0723">Serine/threonine-protein kinase</keyword>
<name>A0AAW0DF68_9AGAR</name>
<proteinExistence type="predicted"/>
<keyword evidence="12" id="KW-1185">Reference proteome</keyword>